<comment type="caution">
    <text evidence="2">The sequence shown here is derived from an EMBL/GenBank/DDBJ whole genome shotgun (WGS) entry which is preliminary data.</text>
</comment>
<dbReference type="AlphaFoldDB" id="A0A5S4F2W5"/>
<dbReference type="Proteomes" id="UP000306324">
    <property type="component" value="Unassembled WGS sequence"/>
</dbReference>
<reference evidence="2 3" key="1">
    <citation type="submission" date="2019-04" db="EMBL/GenBank/DDBJ databases">
        <title>A novel phosphate-accumulating bacterium identified in bioreactor for phosphate removal from wastewater.</title>
        <authorList>
            <person name="Kotlyarov R.Y."/>
            <person name="Beletsky A.V."/>
            <person name="Kallistova A.Y."/>
            <person name="Dorofeev A.G."/>
            <person name="Nikolaev Y.Y."/>
            <person name="Pimenov N.V."/>
            <person name="Ravin N.V."/>
            <person name="Mardanov A.V."/>
        </authorList>
    </citation>
    <scope>NUCLEOTIDE SEQUENCE [LARGE SCALE GENOMIC DNA]</scope>
    <source>
        <strain evidence="2 3">Bin19</strain>
    </source>
</reference>
<proteinExistence type="predicted"/>
<dbReference type="EMBL" id="SWAD01000124">
    <property type="protein sequence ID" value="TMQ75063.1"/>
    <property type="molecule type" value="Genomic_DNA"/>
</dbReference>
<evidence type="ECO:0000313" key="3">
    <source>
        <dbReference type="Proteomes" id="UP000306324"/>
    </source>
</evidence>
<name>A0A5S4F2W5_9PROT</name>
<organism evidence="2 3">
    <name type="scientific">Candidatus Accumulibacter phosphatis</name>
    <dbReference type="NCBI Taxonomy" id="327160"/>
    <lineage>
        <taxon>Bacteria</taxon>
        <taxon>Pseudomonadati</taxon>
        <taxon>Pseudomonadota</taxon>
        <taxon>Betaproteobacteria</taxon>
        <taxon>Candidatus Accumulibacter</taxon>
    </lineage>
</organism>
<sequence>MQVSPGADTTLAGSHGAFCERVTQAFGTPGRGSESRQAGAWR</sequence>
<evidence type="ECO:0000256" key="1">
    <source>
        <dbReference type="SAM" id="MobiDB-lite"/>
    </source>
</evidence>
<feature type="region of interest" description="Disordered" evidence="1">
    <location>
        <begin position="23"/>
        <end position="42"/>
    </location>
</feature>
<accession>A0A5S4F2W5</accession>
<protein>
    <submittedName>
        <fullName evidence="2">Uncharacterized protein</fullName>
    </submittedName>
</protein>
<keyword evidence="3" id="KW-1185">Reference proteome</keyword>
<evidence type="ECO:0000313" key="2">
    <source>
        <dbReference type="EMBL" id="TMQ75063.1"/>
    </source>
</evidence>
<gene>
    <name evidence="2" type="ORF">ACCUM_2012</name>
</gene>